<feature type="compositionally biased region" description="Basic and acidic residues" evidence="1">
    <location>
        <begin position="136"/>
        <end position="151"/>
    </location>
</feature>
<dbReference type="AlphaFoldDB" id="A0A6J1BA96"/>
<dbReference type="PROSITE" id="PS50879">
    <property type="entry name" value="RNASE_H_1"/>
    <property type="match status" value="1"/>
</dbReference>
<organism evidence="3 4">
    <name type="scientific">Herrania umbratica</name>
    <dbReference type="NCBI Taxonomy" id="108875"/>
    <lineage>
        <taxon>Eukaryota</taxon>
        <taxon>Viridiplantae</taxon>
        <taxon>Streptophyta</taxon>
        <taxon>Embryophyta</taxon>
        <taxon>Tracheophyta</taxon>
        <taxon>Spermatophyta</taxon>
        <taxon>Magnoliopsida</taxon>
        <taxon>eudicotyledons</taxon>
        <taxon>Gunneridae</taxon>
        <taxon>Pentapetalae</taxon>
        <taxon>rosids</taxon>
        <taxon>malvids</taxon>
        <taxon>Malvales</taxon>
        <taxon>Malvaceae</taxon>
        <taxon>Byttnerioideae</taxon>
        <taxon>Herrania</taxon>
    </lineage>
</organism>
<evidence type="ECO:0000313" key="3">
    <source>
        <dbReference type="Proteomes" id="UP000504621"/>
    </source>
</evidence>
<dbReference type="Gene3D" id="3.30.420.10">
    <property type="entry name" value="Ribonuclease H-like superfamily/Ribonuclease H"/>
    <property type="match status" value="1"/>
</dbReference>
<dbReference type="InterPro" id="IPR044730">
    <property type="entry name" value="RNase_H-like_dom_plant"/>
</dbReference>
<dbReference type="Proteomes" id="UP000504621">
    <property type="component" value="Unplaced"/>
</dbReference>
<accession>A0A6J1BA96</accession>
<name>A0A6J1BA96_9ROSI</name>
<dbReference type="GeneID" id="110425486"/>
<dbReference type="OrthoDB" id="975181at2759"/>
<dbReference type="PANTHER" id="PTHR33033:SF121">
    <property type="entry name" value="POLYNUCLEOTIDYL TRANSFERASE, RIBONUCLEASE H-LIKE SUPERFAMILY PROTEIN"/>
    <property type="match status" value="1"/>
</dbReference>
<proteinExistence type="predicted"/>
<dbReference type="CDD" id="cd06222">
    <property type="entry name" value="RNase_H_like"/>
    <property type="match status" value="1"/>
</dbReference>
<dbReference type="Pfam" id="PF13456">
    <property type="entry name" value="RVT_3"/>
    <property type="match status" value="1"/>
</dbReference>
<dbReference type="GO" id="GO:0004523">
    <property type="term" value="F:RNA-DNA hybrid ribonuclease activity"/>
    <property type="evidence" value="ECO:0007669"/>
    <property type="project" value="InterPro"/>
</dbReference>
<dbReference type="GO" id="GO:0003676">
    <property type="term" value="F:nucleic acid binding"/>
    <property type="evidence" value="ECO:0007669"/>
    <property type="project" value="InterPro"/>
</dbReference>
<dbReference type="SUPFAM" id="SSF53098">
    <property type="entry name" value="Ribonuclease H-like"/>
    <property type="match status" value="1"/>
</dbReference>
<reference evidence="4" key="1">
    <citation type="submission" date="2025-08" db="UniProtKB">
        <authorList>
            <consortium name="RefSeq"/>
        </authorList>
    </citation>
    <scope>IDENTIFICATION</scope>
    <source>
        <tissue evidence="4">Leaf</tissue>
    </source>
</reference>
<dbReference type="InterPro" id="IPR002156">
    <property type="entry name" value="RNaseH_domain"/>
</dbReference>
<gene>
    <name evidence="4" type="primary">LOC110425486</name>
</gene>
<evidence type="ECO:0000259" key="2">
    <source>
        <dbReference type="PROSITE" id="PS50879"/>
    </source>
</evidence>
<dbReference type="InterPro" id="IPR036397">
    <property type="entry name" value="RNaseH_sf"/>
</dbReference>
<dbReference type="PANTHER" id="PTHR33033">
    <property type="entry name" value="POLYNUCLEOTIDYL TRANSFERASE, RIBONUCLEASE H-LIKE SUPERFAMILY PROTEIN-RELATED"/>
    <property type="match status" value="1"/>
</dbReference>
<keyword evidence="3" id="KW-1185">Reference proteome</keyword>
<protein>
    <submittedName>
        <fullName evidence="4">Uncharacterized protein LOC110425486</fullName>
    </submittedName>
</protein>
<sequence>MVQGRKGVVWVKPLRNCMKLYVDGAARGSPEPVGIRGVLRDHQGDIKITFSKSVGIGDANLAEILAVREALVVFLASRWKDHYKLIIESDSSNAVKWVQHPETAPWRLQKWLLQIERLREKHNDWKIQQDKREANQRADALAKEGVDRQSDSLRVFL</sequence>
<dbReference type="RefSeq" id="XP_021296093.1">
    <property type="nucleotide sequence ID" value="XM_021440418.1"/>
</dbReference>
<evidence type="ECO:0000256" key="1">
    <source>
        <dbReference type="SAM" id="MobiDB-lite"/>
    </source>
</evidence>
<feature type="region of interest" description="Disordered" evidence="1">
    <location>
        <begin position="136"/>
        <end position="157"/>
    </location>
</feature>
<dbReference type="InterPro" id="IPR012337">
    <property type="entry name" value="RNaseH-like_sf"/>
</dbReference>
<evidence type="ECO:0000313" key="4">
    <source>
        <dbReference type="RefSeq" id="XP_021296093.1"/>
    </source>
</evidence>
<feature type="domain" description="RNase H type-1" evidence="2">
    <location>
        <begin position="14"/>
        <end position="147"/>
    </location>
</feature>